<dbReference type="Gene3D" id="1.20.120.330">
    <property type="entry name" value="Nucleotidyltransferases domain 2"/>
    <property type="match status" value="1"/>
</dbReference>
<reference evidence="3" key="1">
    <citation type="submission" date="2019-08" db="EMBL/GenBank/DDBJ databases">
        <title>Seonamhaeicola sediminis sp. nov., isolated from marine sediment.</title>
        <authorList>
            <person name="Cao W.R."/>
        </authorList>
    </citation>
    <scope>NUCLEOTIDE SEQUENCE [LARGE SCALE GENOMIC DNA]</scope>
    <source>
        <strain evidence="3">Gy8</strain>
    </source>
</reference>
<dbReference type="EMBL" id="VOSC01000033">
    <property type="protein sequence ID" value="TXE06111.1"/>
    <property type="molecule type" value="Genomic_DNA"/>
</dbReference>
<dbReference type="InterPro" id="IPR007842">
    <property type="entry name" value="HEPN_dom"/>
</dbReference>
<dbReference type="SUPFAM" id="SSF81593">
    <property type="entry name" value="Nucleotidyltransferase substrate binding subunit/domain"/>
    <property type="match status" value="1"/>
</dbReference>
<evidence type="ECO:0000313" key="2">
    <source>
        <dbReference type="EMBL" id="TXE06111.1"/>
    </source>
</evidence>
<feature type="domain" description="HEPN" evidence="1">
    <location>
        <begin position="6"/>
        <end position="52"/>
    </location>
</feature>
<dbReference type="Pfam" id="PF05168">
    <property type="entry name" value="HEPN"/>
    <property type="match status" value="1"/>
</dbReference>
<evidence type="ECO:0000259" key="1">
    <source>
        <dbReference type="Pfam" id="PF05168"/>
    </source>
</evidence>
<dbReference type="AlphaFoldDB" id="A0A5C7ACE7"/>
<accession>A0A5C7ACE7</accession>
<dbReference type="OrthoDB" id="1172980at2"/>
<gene>
    <name evidence="2" type="ORF">FUA26_14110</name>
</gene>
<proteinExistence type="predicted"/>
<name>A0A5C7ACE7_9FLAO</name>
<keyword evidence="3" id="KW-1185">Reference proteome</keyword>
<comment type="caution">
    <text evidence="2">The sequence shown here is derived from an EMBL/GenBank/DDBJ whole genome shotgun (WGS) entry which is preliminary data.</text>
</comment>
<organism evidence="2 3">
    <name type="scientific">Seonamhaeicola algicola</name>
    <dbReference type="NCBI Taxonomy" id="1719036"/>
    <lineage>
        <taxon>Bacteria</taxon>
        <taxon>Pseudomonadati</taxon>
        <taxon>Bacteroidota</taxon>
        <taxon>Flavobacteriia</taxon>
        <taxon>Flavobacteriales</taxon>
        <taxon>Flavobacteriaceae</taxon>
    </lineage>
</organism>
<dbReference type="Proteomes" id="UP000321790">
    <property type="component" value="Unassembled WGS sequence"/>
</dbReference>
<sequence>MNEIIKWIDIAKSDVKSSKILLKNDCFSQSYFYFQQASEKANKANWMLNGLLKESELKNVGHDQFKPLRKNLISQKDNINYINSLEDKISFISENPLLKSIDITEYKDNLTTSLKFIDSIKNQEATDFEESDLKKLLESLQEIKESKLEFPTNLSEILKTSLHDYAIWLKKFNSEKTNQEADELLEILSNEEHFVDYIKLVKNLLDITLSLAYASNVFLFCSILTAKHSNSTRYPQELNGNSPLNVYNKSLEIIKKQECFLNHLDDALDRLKGISENYNYKNDEEITAIEQSIKINYTPDSTWEVFSIKSKNDFHNQFLIKKNVHSDVPEKIVKEMAIAEQLQSLSYFHYPVYGDAFSRLTRIFEMAVKSKAVELNVEIKNKSLFNLIKIISNGHSEIYKQRLDWGRKMRNMNAHPNAGTLYGSMLKLPLIRLTNIINDIFRDNDFFKNEDTYLKLLQNEYKHLLNGLWKLDNVLIHSVEILAARGKASLWAFYPVRQNYPQDDNDKLYNLEPICAILTNHTIDNGSLISKTINNAVIELKIDNTNENLEKLKFYKDLIRTANKSRKQAMEMITSQAIDYQIENFYNVIGSYIKL</sequence>
<protein>
    <submittedName>
        <fullName evidence="2">HEPN domain-containing protein</fullName>
    </submittedName>
</protein>
<evidence type="ECO:0000313" key="3">
    <source>
        <dbReference type="Proteomes" id="UP000321790"/>
    </source>
</evidence>
<dbReference type="RefSeq" id="WP_147137505.1">
    <property type="nucleotide sequence ID" value="NZ_VOSC01000033.1"/>
</dbReference>